<feature type="compositionally biased region" description="Basic and acidic residues" evidence="1">
    <location>
        <begin position="17"/>
        <end position="28"/>
    </location>
</feature>
<accession>B7J579</accession>
<proteinExistence type="predicted"/>
<dbReference type="STRING" id="243159.AFE_0561"/>
<evidence type="ECO:0000313" key="2">
    <source>
        <dbReference type="EMBL" id="ACK79271.1"/>
    </source>
</evidence>
<name>B7J579_ACIF2</name>
<evidence type="ECO:0000256" key="1">
    <source>
        <dbReference type="SAM" id="MobiDB-lite"/>
    </source>
</evidence>
<keyword evidence="3" id="KW-1185">Reference proteome</keyword>
<dbReference type="EMBL" id="CP001219">
    <property type="protein sequence ID" value="ACK79271.1"/>
    <property type="molecule type" value="Genomic_DNA"/>
</dbReference>
<evidence type="ECO:0000313" key="3">
    <source>
        <dbReference type="Proteomes" id="UP000001362"/>
    </source>
</evidence>
<feature type="region of interest" description="Disordered" evidence="1">
    <location>
        <begin position="1"/>
        <end position="28"/>
    </location>
</feature>
<organism evidence="2 3">
    <name type="scientific">Acidithiobacillus ferrooxidans (strain ATCC 23270 / DSM 14882 / CIP 104768 / NCIMB 8455)</name>
    <name type="common">Ferrobacillus ferrooxidans (strain ATCC 23270)</name>
    <dbReference type="NCBI Taxonomy" id="243159"/>
    <lineage>
        <taxon>Bacteria</taxon>
        <taxon>Pseudomonadati</taxon>
        <taxon>Pseudomonadota</taxon>
        <taxon>Acidithiobacillia</taxon>
        <taxon>Acidithiobacillales</taxon>
        <taxon>Acidithiobacillaceae</taxon>
        <taxon>Acidithiobacillus</taxon>
    </lineage>
</organism>
<protein>
    <submittedName>
        <fullName evidence="2">Uncharacterized protein</fullName>
    </submittedName>
</protein>
<gene>
    <name evidence="2" type="ordered locus">AFE_0561</name>
</gene>
<dbReference type="Proteomes" id="UP000001362">
    <property type="component" value="Chromosome"/>
</dbReference>
<dbReference type="HOGENOM" id="CLU_2056246_0_0_6"/>
<dbReference type="PaxDb" id="243159-AFE_0561"/>
<sequence length="119" mass="12846">MGDWASSLDDGMGTGGRQERRPDHTQDTGRVRRLLPCAFATIDPLVSSVVPGRGTVTVRSAGRHGAVTLKPGSVAAGGQVVDHYVGAMAPPVIFWRLLWMCPWVLRLTRLPFGLRGPDQ</sequence>
<dbReference type="KEGG" id="afr:AFE_0561"/>
<dbReference type="AlphaFoldDB" id="B7J579"/>
<reference evidence="2 3" key="1">
    <citation type="journal article" date="2008" name="BMC Genomics">
        <title>Acidithiobacillus ferrooxidans metabolism: from genome sequence to industrial applications.</title>
        <authorList>
            <person name="Valdes J."/>
            <person name="Pedroso I."/>
            <person name="Quatrini R."/>
            <person name="Dodson R.J."/>
            <person name="Tettelin H."/>
            <person name="Blake R.II."/>
            <person name="Eisen J.A."/>
            <person name="Holmes D.S."/>
        </authorList>
    </citation>
    <scope>NUCLEOTIDE SEQUENCE [LARGE SCALE GENOMIC DNA]</scope>
    <source>
        <strain evidence="3">ATCC 23270 / DSM 14882 / CIP 104768 / NCIMB 8455</strain>
    </source>
</reference>